<keyword evidence="5" id="KW-1133">Transmembrane helix</keyword>
<gene>
    <name evidence="7" type="ORF">F2P56_003149</name>
</gene>
<sequence length="247" mass="27455">MIVVNVYDTTNKSSPINMYGPDITDTGLLHISNLDFGDPLRKHEMHCRFKQKPPLPWTAINASLGLLVITLLVGHIFYAAISRIAKVEDDYRKMEELKVRAEAADVAKSQFLATVSHEIRTPMNGVLGMLQMLMDTELNATQLDYAQTAHNSGKDLISLINEVLDRAKIESGRLELEAVPFDLRSVLDNVLSLFSGKSNEKGIELAVYVSNQVPEVIIGDPGRFRQIITNLVGNSIKVSCYFSTYVS</sequence>
<dbReference type="SUPFAM" id="SSF47384">
    <property type="entry name" value="Homodimeric domain of signal transducing histidine kinase"/>
    <property type="match status" value="1"/>
</dbReference>
<proteinExistence type="predicted"/>
<feature type="transmembrane region" description="Helical" evidence="5">
    <location>
        <begin position="59"/>
        <end position="81"/>
    </location>
</feature>
<dbReference type="Gramene" id="Jr01_33970_p1">
    <property type="protein sequence ID" value="cds.Jr01_33970_p1"/>
    <property type="gene ID" value="Jr01_33970"/>
</dbReference>
<evidence type="ECO:0000256" key="5">
    <source>
        <dbReference type="SAM" id="Phobius"/>
    </source>
</evidence>
<reference evidence="7" key="1">
    <citation type="submission" date="2015-10" db="EMBL/GenBank/DDBJ databases">
        <authorList>
            <person name="Martinez-Garcia P.J."/>
            <person name="Crepeau M.W."/>
            <person name="Puiu D."/>
            <person name="Gonzalez-Ibeas D."/>
            <person name="Whalen J."/>
            <person name="Stevens K."/>
            <person name="Paul R."/>
            <person name="Butterfield T."/>
            <person name="Britton M."/>
            <person name="Reagan R."/>
            <person name="Chakraborty S."/>
            <person name="Walawage S.L."/>
            <person name="Vasquez-Gross H.A."/>
            <person name="Cardeno C."/>
            <person name="Famula R."/>
            <person name="Pratt K."/>
            <person name="Kuruganti S."/>
            <person name="Aradhya M.K."/>
            <person name="Leslie C.A."/>
            <person name="Dandekar A.M."/>
            <person name="Salzberg S.L."/>
            <person name="Wegrzyn J.L."/>
            <person name="Langley C.H."/>
            <person name="Neale D.B."/>
        </authorList>
    </citation>
    <scope>NUCLEOTIDE SEQUENCE</scope>
    <source>
        <tissue evidence="7">Leaves</tissue>
    </source>
</reference>
<dbReference type="InterPro" id="IPR036890">
    <property type="entry name" value="HATPase_C_sf"/>
</dbReference>
<dbReference type="Proteomes" id="UP000619265">
    <property type="component" value="Unassembled WGS sequence"/>
</dbReference>
<dbReference type="FunFam" id="1.10.287.130:FF:000015">
    <property type="entry name" value="Histidine kinase 4"/>
    <property type="match status" value="1"/>
</dbReference>
<dbReference type="Gene3D" id="3.30.450.350">
    <property type="entry name" value="CHASE domain"/>
    <property type="match status" value="1"/>
</dbReference>
<dbReference type="AlphaFoldDB" id="A0A833Y3N1"/>
<keyword evidence="3" id="KW-0597">Phosphoprotein</keyword>
<protein>
    <recommendedName>
        <fullName evidence="2">histidine kinase</fullName>
        <ecNumber evidence="2">2.7.13.3</ecNumber>
    </recommendedName>
</protein>
<dbReference type="SUPFAM" id="SSF55874">
    <property type="entry name" value="ATPase domain of HSP90 chaperone/DNA topoisomerase II/histidine kinase"/>
    <property type="match status" value="1"/>
</dbReference>
<dbReference type="PANTHER" id="PTHR43719">
    <property type="entry name" value="TWO-COMPONENT HISTIDINE KINASE"/>
    <property type="match status" value="1"/>
</dbReference>
<dbReference type="GO" id="GO:0000155">
    <property type="term" value="F:phosphorelay sensor kinase activity"/>
    <property type="evidence" value="ECO:0007669"/>
    <property type="project" value="InterPro"/>
</dbReference>
<dbReference type="InterPro" id="IPR005467">
    <property type="entry name" value="His_kinase_dom"/>
</dbReference>
<dbReference type="SMART" id="SM00388">
    <property type="entry name" value="HisKA"/>
    <property type="match status" value="1"/>
</dbReference>
<dbReference type="InterPro" id="IPR050956">
    <property type="entry name" value="2C_system_His_kinase"/>
</dbReference>
<dbReference type="Pfam" id="PF00512">
    <property type="entry name" value="HisKA"/>
    <property type="match status" value="1"/>
</dbReference>
<dbReference type="PROSITE" id="PS50109">
    <property type="entry name" value="HIS_KIN"/>
    <property type="match status" value="1"/>
</dbReference>
<evidence type="ECO:0000313" key="7">
    <source>
        <dbReference type="EMBL" id="KAF5482591.1"/>
    </source>
</evidence>
<evidence type="ECO:0000256" key="4">
    <source>
        <dbReference type="ARBA" id="ARBA00023170"/>
    </source>
</evidence>
<evidence type="ECO:0000256" key="3">
    <source>
        <dbReference type="ARBA" id="ARBA00022553"/>
    </source>
</evidence>
<reference evidence="7" key="2">
    <citation type="submission" date="2020-03" db="EMBL/GenBank/DDBJ databases">
        <title>Walnut 2.0.</title>
        <authorList>
            <person name="Marrano A."/>
            <person name="Britton M."/>
            <person name="Zimin A.V."/>
            <person name="Zaini P.A."/>
            <person name="Workman R."/>
            <person name="Puiu D."/>
            <person name="Bianco L."/>
            <person name="Allen B.J."/>
            <person name="Troggio M."/>
            <person name="Leslie C.A."/>
            <person name="Timp W."/>
            <person name="Dendekar A."/>
            <person name="Salzberg S.L."/>
            <person name="Neale D.B."/>
        </authorList>
    </citation>
    <scope>NUCLEOTIDE SEQUENCE</scope>
    <source>
        <tissue evidence="7">Leaves</tissue>
    </source>
</reference>
<dbReference type="Gene3D" id="1.10.287.130">
    <property type="match status" value="1"/>
</dbReference>
<dbReference type="InterPro" id="IPR042240">
    <property type="entry name" value="CHASE_sf"/>
</dbReference>
<dbReference type="EC" id="2.7.13.3" evidence="2"/>
<accession>A0A833Y3N1</accession>
<dbReference type="Gene3D" id="3.30.565.10">
    <property type="entry name" value="Histidine kinase-like ATPase, C-terminal domain"/>
    <property type="match status" value="1"/>
</dbReference>
<keyword evidence="5" id="KW-0812">Transmembrane</keyword>
<evidence type="ECO:0000256" key="2">
    <source>
        <dbReference type="ARBA" id="ARBA00012438"/>
    </source>
</evidence>
<keyword evidence="4" id="KW-0675">Receptor</keyword>
<feature type="domain" description="Histidine kinase" evidence="6">
    <location>
        <begin position="114"/>
        <end position="247"/>
    </location>
</feature>
<keyword evidence="5" id="KW-0472">Membrane</keyword>
<dbReference type="InterPro" id="IPR036097">
    <property type="entry name" value="HisK_dim/P_sf"/>
</dbReference>
<dbReference type="PANTHER" id="PTHR43719:SF35">
    <property type="entry name" value="HISTIDINE KINASE 2"/>
    <property type="match status" value="1"/>
</dbReference>
<dbReference type="InterPro" id="IPR003661">
    <property type="entry name" value="HisK_dim/P_dom"/>
</dbReference>
<dbReference type="CDD" id="cd00082">
    <property type="entry name" value="HisKA"/>
    <property type="match status" value="1"/>
</dbReference>
<organism evidence="7 8">
    <name type="scientific">Juglans regia</name>
    <name type="common">English walnut</name>
    <dbReference type="NCBI Taxonomy" id="51240"/>
    <lineage>
        <taxon>Eukaryota</taxon>
        <taxon>Viridiplantae</taxon>
        <taxon>Streptophyta</taxon>
        <taxon>Embryophyta</taxon>
        <taxon>Tracheophyta</taxon>
        <taxon>Spermatophyta</taxon>
        <taxon>Magnoliopsida</taxon>
        <taxon>eudicotyledons</taxon>
        <taxon>Gunneridae</taxon>
        <taxon>Pentapetalae</taxon>
        <taxon>rosids</taxon>
        <taxon>fabids</taxon>
        <taxon>Fagales</taxon>
        <taxon>Juglandaceae</taxon>
        <taxon>Juglans</taxon>
    </lineage>
</organism>
<comment type="caution">
    <text evidence="7">The sequence shown here is derived from an EMBL/GenBank/DDBJ whole genome shotgun (WGS) entry which is preliminary data.</text>
</comment>
<name>A0A833Y3N1_JUGRE</name>
<evidence type="ECO:0000256" key="1">
    <source>
        <dbReference type="ARBA" id="ARBA00000085"/>
    </source>
</evidence>
<dbReference type="EMBL" id="LIHL02000001">
    <property type="protein sequence ID" value="KAF5482591.1"/>
    <property type="molecule type" value="Genomic_DNA"/>
</dbReference>
<comment type="catalytic activity">
    <reaction evidence="1">
        <text>ATP + protein L-histidine = ADP + protein N-phospho-L-histidine.</text>
        <dbReference type="EC" id="2.7.13.3"/>
    </reaction>
</comment>
<evidence type="ECO:0000259" key="6">
    <source>
        <dbReference type="PROSITE" id="PS50109"/>
    </source>
</evidence>
<evidence type="ECO:0000313" key="8">
    <source>
        <dbReference type="Proteomes" id="UP000619265"/>
    </source>
</evidence>